<evidence type="ECO:0000256" key="1">
    <source>
        <dbReference type="ARBA" id="ARBA00022649"/>
    </source>
</evidence>
<comment type="similarity">
    <text evidence="2">Belongs to the TacA antitoxin family.</text>
</comment>
<sequence length="89" mass="9719">MVTATRTKRFETRLDEATDQLITRAAELTQMSKSAFVTGAARAEAEKIVARAEITLLDPQVFDALVMSLDIADDAPALRDKLASLPRIS</sequence>
<name>A0AAJ1U3U2_9ACTN</name>
<dbReference type="SUPFAM" id="SSF47598">
    <property type="entry name" value="Ribbon-helix-helix"/>
    <property type="match status" value="1"/>
</dbReference>
<comment type="caution">
    <text evidence="3">The sequence shown here is derived from an EMBL/GenBank/DDBJ whole genome shotgun (WGS) entry which is preliminary data.</text>
</comment>
<dbReference type="Gene3D" id="1.20.5.780">
    <property type="entry name" value="Single helix bin"/>
    <property type="match status" value="1"/>
</dbReference>
<dbReference type="InterPro" id="IPR014795">
    <property type="entry name" value="TacA_1-like"/>
</dbReference>
<dbReference type="InterPro" id="IPR010985">
    <property type="entry name" value="Ribbon_hlx_hlx"/>
</dbReference>
<dbReference type="PANTHER" id="PTHR35401:SF2">
    <property type="entry name" value="ABC-TYPE TRANSPORT SYSTEM"/>
    <property type="match status" value="1"/>
</dbReference>
<dbReference type="RefSeq" id="WP_307199161.1">
    <property type="nucleotide sequence ID" value="NZ_JAUTAN010000001.1"/>
</dbReference>
<dbReference type="Proteomes" id="UP001239215">
    <property type="component" value="Unassembled WGS sequence"/>
</dbReference>
<dbReference type="Pfam" id="PF08681">
    <property type="entry name" value="TacA1"/>
    <property type="match status" value="1"/>
</dbReference>
<dbReference type="AlphaFoldDB" id="A0AAJ1U3U2"/>
<evidence type="ECO:0000313" key="3">
    <source>
        <dbReference type="EMBL" id="MDQ1103757.1"/>
    </source>
</evidence>
<evidence type="ECO:0000256" key="2">
    <source>
        <dbReference type="ARBA" id="ARBA00049988"/>
    </source>
</evidence>
<organism evidence="3 4">
    <name type="scientific">Nocardioides zeae</name>
    <dbReference type="NCBI Taxonomy" id="1457234"/>
    <lineage>
        <taxon>Bacteria</taxon>
        <taxon>Bacillati</taxon>
        <taxon>Actinomycetota</taxon>
        <taxon>Actinomycetes</taxon>
        <taxon>Propionibacteriales</taxon>
        <taxon>Nocardioidaceae</taxon>
        <taxon>Nocardioides</taxon>
    </lineage>
</organism>
<proteinExistence type="inferred from homology"/>
<dbReference type="GO" id="GO:0006355">
    <property type="term" value="P:regulation of DNA-templated transcription"/>
    <property type="evidence" value="ECO:0007669"/>
    <property type="project" value="InterPro"/>
</dbReference>
<gene>
    <name evidence="3" type="ORF">QE405_001041</name>
</gene>
<keyword evidence="1" id="KW-1277">Toxin-antitoxin system</keyword>
<accession>A0AAJ1U3U2</accession>
<protein>
    <submittedName>
        <fullName evidence="3">Uncharacterized protein (DUF1778 family)</fullName>
    </submittedName>
</protein>
<evidence type="ECO:0000313" key="4">
    <source>
        <dbReference type="Proteomes" id="UP001239215"/>
    </source>
</evidence>
<dbReference type="PANTHER" id="PTHR35401">
    <property type="entry name" value="COPG FAMILY HELIX-TURN-HELIX PROTEIN-RELATED-RELATED"/>
    <property type="match status" value="1"/>
</dbReference>
<dbReference type="EMBL" id="JAUTAN010000001">
    <property type="protein sequence ID" value="MDQ1103757.1"/>
    <property type="molecule type" value="Genomic_DNA"/>
</dbReference>
<reference evidence="3" key="1">
    <citation type="submission" date="2023-07" db="EMBL/GenBank/DDBJ databases">
        <title>Functional and genomic diversity of the sorghum phyllosphere microbiome.</title>
        <authorList>
            <person name="Shade A."/>
        </authorList>
    </citation>
    <scope>NUCLEOTIDE SEQUENCE</scope>
    <source>
        <strain evidence="3">SORGH_AS_1067</strain>
    </source>
</reference>